<gene>
    <name evidence="1" type="ORF">CARN7_2229</name>
</gene>
<sequence length="264" mass="30098">MTHHPHHTHRGETILQNMDRNPWTKLIGGIFMQQSVQYDVLQNMLYQEARKLAGQFMSKRAGHYVRDAESDDEKWSDLSLQVKMFRGTVVIHWRRRQWYKSTKSNKRVMLVSHLKRAGARKSYVKTLKVAAKPWEQEEVLSLEEAFEQIRSTSSGLSRAKKNLMNLAAITSQTIPKEFIHGSETETAHVTLERLGNLTLLLQAKLWPNARQEDMDVGFVPIIDEQSGVSRQVDSSAANAAIRELVASIHKLSGILYQSPSTHGL</sequence>
<organism evidence="1">
    <name type="scientific">mine drainage metagenome</name>
    <dbReference type="NCBI Taxonomy" id="410659"/>
    <lineage>
        <taxon>unclassified sequences</taxon>
        <taxon>metagenomes</taxon>
        <taxon>ecological metagenomes</taxon>
    </lineage>
</organism>
<name>E6QVX9_9ZZZZ</name>
<dbReference type="EMBL" id="CABR01000141">
    <property type="protein sequence ID" value="CBI11402.1"/>
    <property type="molecule type" value="Genomic_DNA"/>
</dbReference>
<proteinExistence type="predicted"/>
<accession>E6QVX9</accession>
<dbReference type="AlphaFoldDB" id="E6QVX9"/>
<dbReference type="Pfam" id="PF19456">
    <property type="entry name" value="MobI"/>
    <property type="match status" value="1"/>
</dbReference>
<dbReference type="InterPro" id="IPR045809">
    <property type="entry name" value="MobI"/>
</dbReference>
<evidence type="ECO:0000313" key="1">
    <source>
        <dbReference type="EMBL" id="CBI11402.1"/>
    </source>
</evidence>
<comment type="caution">
    <text evidence="1">The sequence shown here is derived from an EMBL/GenBank/DDBJ whole genome shotgun (WGS) entry which is preliminary data.</text>
</comment>
<reference evidence="1" key="1">
    <citation type="submission" date="2009-10" db="EMBL/GenBank/DDBJ databases">
        <title>Diversity of trophic interactions inside an arsenic-rich microbial ecosystem.</title>
        <authorList>
            <person name="Bertin P.N."/>
            <person name="Heinrich-Salmeron A."/>
            <person name="Pelletier E."/>
            <person name="Goulhen-Chollet F."/>
            <person name="Arsene-Ploetze F."/>
            <person name="Gallien S."/>
            <person name="Calteau A."/>
            <person name="Vallenet D."/>
            <person name="Casiot C."/>
            <person name="Chane-Woon-Ming B."/>
            <person name="Giloteaux L."/>
            <person name="Barakat M."/>
            <person name="Bonnefoy V."/>
            <person name="Bruneel O."/>
            <person name="Chandler M."/>
            <person name="Cleiss J."/>
            <person name="Duran R."/>
            <person name="Elbaz-Poulichet F."/>
            <person name="Fonknechten N."/>
            <person name="Lauga B."/>
            <person name="Mornico D."/>
            <person name="Ortet P."/>
            <person name="Schaeffer C."/>
            <person name="Siguier P."/>
            <person name="Alexander Thil Smith A."/>
            <person name="Van Dorsselaer A."/>
            <person name="Weissenbach J."/>
            <person name="Medigue C."/>
            <person name="Le Paslier D."/>
        </authorList>
    </citation>
    <scope>NUCLEOTIDE SEQUENCE</scope>
</reference>
<protein>
    <submittedName>
        <fullName evidence="1">Uncharacterized protein</fullName>
    </submittedName>
</protein>